<protein>
    <submittedName>
        <fullName evidence="1">Uncharacterized protein</fullName>
    </submittedName>
</protein>
<proteinExistence type="predicted"/>
<evidence type="ECO:0000313" key="1">
    <source>
        <dbReference type="EMBL" id="CAF2106728.1"/>
    </source>
</evidence>
<evidence type="ECO:0000313" key="2">
    <source>
        <dbReference type="Proteomes" id="UP000663887"/>
    </source>
</evidence>
<comment type="caution">
    <text evidence="1">The sequence shown here is derived from an EMBL/GenBank/DDBJ whole genome shotgun (WGS) entry which is preliminary data.</text>
</comment>
<accession>A0A816UWQ4</accession>
<sequence>MDEEDLCEFEDRLRNCCEFIISPEDMTECPLPDGYKPLLMPQLSHNSDSFVAYPYSAYLIGDNAQEFIYTPRNAPSTKIIFKLFDFKILTKSEKDSNNNSDILLFTLQTIEQLSISVPFNKINVWTKTVILFDSQRRHLSNHKFCII</sequence>
<organism evidence="1 2">
    <name type="scientific">Rotaria magnacalcarata</name>
    <dbReference type="NCBI Taxonomy" id="392030"/>
    <lineage>
        <taxon>Eukaryota</taxon>
        <taxon>Metazoa</taxon>
        <taxon>Spiralia</taxon>
        <taxon>Gnathifera</taxon>
        <taxon>Rotifera</taxon>
        <taxon>Eurotatoria</taxon>
        <taxon>Bdelloidea</taxon>
        <taxon>Philodinida</taxon>
        <taxon>Philodinidae</taxon>
        <taxon>Rotaria</taxon>
    </lineage>
</organism>
<dbReference type="Proteomes" id="UP000663887">
    <property type="component" value="Unassembled WGS sequence"/>
</dbReference>
<reference evidence="1" key="1">
    <citation type="submission" date="2021-02" db="EMBL/GenBank/DDBJ databases">
        <authorList>
            <person name="Nowell W R."/>
        </authorList>
    </citation>
    <scope>NUCLEOTIDE SEQUENCE</scope>
</reference>
<dbReference type="AlphaFoldDB" id="A0A816UWQ4"/>
<gene>
    <name evidence="1" type="ORF">XDN619_LOCUS19917</name>
</gene>
<dbReference type="EMBL" id="CAJNRG010008716">
    <property type="protein sequence ID" value="CAF2106728.1"/>
    <property type="molecule type" value="Genomic_DNA"/>
</dbReference>
<name>A0A816UWQ4_9BILA</name>